<reference evidence="2 3" key="1">
    <citation type="submission" date="2013-02" db="EMBL/GenBank/DDBJ databases">
        <authorList>
            <person name="Genoscope - CEA"/>
        </authorList>
    </citation>
    <scope>NUCLEOTIDE SEQUENCE [LARGE SCALE GENOMIC DNA]</scope>
    <source>
        <strain evidence="2 3">STM 2683</strain>
    </source>
</reference>
<accession>M5EZC5</accession>
<organism evidence="2 3">
    <name type="scientific">Mesorhizobium metallidurans STM 2683</name>
    <dbReference type="NCBI Taxonomy" id="1297569"/>
    <lineage>
        <taxon>Bacteria</taxon>
        <taxon>Pseudomonadati</taxon>
        <taxon>Pseudomonadota</taxon>
        <taxon>Alphaproteobacteria</taxon>
        <taxon>Hyphomicrobiales</taxon>
        <taxon>Phyllobacteriaceae</taxon>
        <taxon>Mesorhizobium</taxon>
    </lineage>
</organism>
<feature type="region of interest" description="Disordered" evidence="1">
    <location>
        <begin position="1"/>
        <end position="23"/>
    </location>
</feature>
<keyword evidence="3" id="KW-1185">Reference proteome</keyword>
<comment type="caution">
    <text evidence="2">The sequence shown here is derived from an EMBL/GenBank/DDBJ whole genome shotgun (WGS) entry which is preliminary data.</text>
</comment>
<name>M5EZC5_9HYPH</name>
<evidence type="ECO:0000313" key="2">
    <source>
        <dbReference type="EMBL" id="CCV09413.1"/>
    </source>
</evidence>
<sequence length="125" mass="14176">MRRCQQDDPGSSADTGRDVAGPHPETIFRFQLDGHHGCPSGADDSLVSCIHRIAYEHFIARVRKCHHRGEKGRLRTRKTQDIFRGDRSPDASRIVFRKRFEKLRLPLLGSILCSASPDCGYRGFL</sequence>
<dbReference type="Proteomes" id="UP000012062">
    <property type="component" value="Unassembled WGS sequence"/>
</dbReference>
<evidence type="ECO:0000313" key="3">
    <source>
        <dbReference type="Proteomes" id="UP000012062"/>
    </source>
</evidence>
<protein>
    <submittedName>
        <fullName evidence="2">Uncharacterized protein</fullName>
    </submittedName>
</protein>
<evidence type="ECO:0000256" key="1">
    <source>
        <dbReference type="SAM" id="MobiDB-lite"/>
    </source>
</evidence>
<gene>
    <name evidence="2" type="ORF">MESS2_p110012</name>
</gene>
<dbReference type="AlphaFoldDB" id="M5EZC5"/>
<dbReference type="EMBL" id="CAUM01000174">
    <property type="protein sequence ID" value="CCV09413.1"/>
    <property type="molecule type" value="Genomic_DNA"/>
</dbReference>
<proteinExistence type="predicted"/>